<proteinExistence type="predicted"/>
<protein>
    <submittedName>
        <fullName evidence="1">Uncharacterized protein</fullName>
    </submittedName>
</protein>
<dbReference type="EMBL" id="FMJD01000013">
    <property type="protein sequence ID" value="SCM79492.1"/>
    <property type="molecule type" value="Genomic_DNA"/>
</dbReference>
<evidence type="ECO:0000313" key="1">
    <source>
        <dbReference type="EMBL" id="SCM79492.1"/>
    </source>
</evidence>
<organism evidence="1">
    <name type="scientific">uncultured Pleomorphomonas sp</name>
    <dbReference type="NCBI Taxonomy" id="442121"/>
    <lineage>
        <taxon>Bacteria</taxon>
        <taxon>Pseudomonadati</taxon>
        <taxon>Pseudomonadota</taxon>
        <taxon>Alphaproteobacteria</taxon>
        <taxon>Hyphomicrobiales</taxon>
        <taxon>Pleomorphomonadaceae</taxon>
        <taxon>Pleomorphomonas</taxon>
        <taxon>environmental samples</taxon>
    </lineage>
</organism>
<name>A0A212LPM2_9HYPH</name>
<sequence length="70" mass="7414">MLASRSGFRADFRPDYSGATAPDFHRLPLDIAATFGQAAMPVNRKGGQAAAVSLLGRRSGGKTAIYACWN</sequence>
<reference evidence="1" key="1">
    <citation type="submission" date="2016-08" db="EMBL/GenBank/DDBJ databases">
        <authorList>
            <person name="Seilhamer J.J."/>
        </authorList>
    </citation>
    <scope>NUCLEOTIDE SEQUENCE</scope>
    <source>
        <strain evidence="1">86</strain>
    </source>
</reference>
<accession>A0A212LPM2</accession>
<dbReference type="AlphaFoldDB" id="A0A212LPM2"/>
<gene>
    <name evidence="1" type="ORF">KL86PLE_90437</name>
</gene>